<evidence type="ECO:0000313" key="17">
    <source>
        <dbReference type="EMBL" id="KIM82784.1"/>
    </source>
</evidence>
<keyword evidence="12" id="KW-0809">Transit peptide</keyword>
<dbReference type="InParanoid" id="A0A0C3FSW4"/>
<keyword evidence="8" id="KW-0479">Metal-binding</keyword>
<evidence type="ECO:0000256" key="14">
    <source>
        <dbReference type="ARBA" id="ARBA00023136"/>
    </source>
</evidence>
<evidence type="ECO:0000256" key="8">
    <source>
        <dbReference type="ARBA" id="ARBA00022723"/>
    </source>
</evidence>
<evidence type="ECO:0000256" key="7">
    <source>
        <dbReference type="ARBA" id="ARBA00022692"/>
    </source>
</evidence>
<keyword evidence="5" id="KW-0934">Plastid</keyword>
<evidence type="ECO:0000256" key="2">
    <source>
        <dbReference type="ARBA" id="ARBA00004229"/>
    </source>
</evidence>
<dbReference type="Proteomes" id="UP000054166">
    <property type="component" value="Unassembled WGS sequence"/>
</dbReference>
<reference evidence="18" key="2">
    <citation type="submission" date="2015-01" db="EMBL/GenBank/DDBJ databases">
        <title>Evolutionary Origins and Diversification of the Mycorrhizal Mutualists.</title>
        <authorList>
            <consortium name="DOE Joint Genome Institute"/>
            <consortium name="Mycorrhizal Genomics Consortium"/>
            <person name="Kohler A."/>
            <person name="Kuo A."/>
            <person name="Nagy L.G."/>
            <person name="Floudas D."/>
            <person name="Copeland A."/>
            <person name="Barry K.W."/>
            <person name="Cichocki N."/>
            <person name="Veneault-Fourrey C."/>
            <person name="LaButti K."/>
            <person name="Lindquist E.A."/>
            <person name="Lipzen A."/>
            <person name="Lundell T."/>
            <person name="Morin E."/>
            <person name="Murat C."/>
            <person name="Riley R."/>
            <person name="Ohm R."/>
            <person name="Sun H."/>
            <person name="Tunlid A."/>
            <person name="Henrissat B."/>
            <person name="Grigoriev I.V."/>
            <person name="Hibbett D.S."/>
            <person name="Martin F."/>
        </authorList>
    </citation>
    <scope>NUCLEOTIDE SEQUENCE [LARGE SCALE GENOMIC DNA]</scope>
    <source>
        <strain evidence="18">F 1598</strain>
    </source>
</reference>
<evidence type="ECO:0000256" key="6">
    <source>
        <dbReference type="ARBA" id="ARBA00022679"/>
    </source>
</evidence>
<comment type="similarity">
    <text evidence="3">Belongs to the polyprenol kinase family.</text>
</comment>
<dbReference type="InterPro" id="IPR039606">
    <property type="entry name" value="Phytol/farnesol_kinase"/>
</dbReference>
<name>A0A0C3FSW4_PILCF</name>
<reference evidence="17 18" key="1">
    <citation type="submission" date="2014-04" db="EMBL/GenBank/DDBJ databases">
        <authorList>
            <consortium name="DOE Joint Genome Institute"/>
            <person name="Kuo A."/>
            <person name="Tarkka M."/>
            <person name="Buscot F."/>
            <person name="Kohler A."/>
            <person name="Nagy L.G."/>
            <person name="Floudas D."/>
            <person name="Copeland A."/>
            <person name="Barry K.W."/>
            <person name="Cichocki N."/>
            <person name="Veneault-Fourrey C."/>
            <person name="LaButti K."/>
            <person name="Lindquist E.A."/>
            <person name="Lipzen A."/>
            <person name="Lundell T."/>
            <person name="Morin E."/>
            <person name="Murat C."/>
            <person name="Sun H."/>
            <person name="Tunlid A."/>
            <person name="Henrissat B."/>
            <person name="Grigoriev I.V."/>
            <person name="Hibbett D.S."/>
            <person name="Martin F."/>
            <person name="Nordberg H.P."/>
            <person name="Cantor M.N."/>
            <person name="Hua S.X."/>
        </authorList>
    </citation>
    <scope>NUCLEOTIDE SEQUENCE [LARGE SCALE GENOMIC DNA]</scope>
    <source>
        <strain evidence="17 18">F 1598</strain>
    </source>
</reference>
<dbReference type="PANTHER" id="PTHR32523:SF7">
    <property type="entry name" value="FARNESOL KINASE, CHLOROPLASTIC"/>
    <property type="match status" value="1"/>
</dbReference>
<accession>A0A0C3FSW4</accession>
<comment type="subcellular location">
    <subcellularLocation>
        <location evidence="1">Membrane</location>
        <topology evidence="1">Multi-pass membrane protein</topology>
    </subcellularLocation>
    <subcellularLocation>
        <location evidence="2">Plastid</location>
        <location evidence="2">Chloroplast</location>
    </subcellularLocation>
</comment>
<feature type="domain" description="MYND-type" evidence="16">
    <location>
        <begin position="256"/>
        <end position="298"/>
    </location>
</feature>
<evidence type="ECO:0000256" key="1">
    <source>
        <dbReference type="ARBA" id="ARBA00004141"/>
    </source>
</evidence>
<dbReference type="InterPro" id="IPR002893">
    <property type="entry name" value="Znf_MYND"/>
</dbReference>
<sequence>MHAPDPESRLTSSIYDITPSRALQVYMTRYGTENENPDWDNEVLGPMNGDAEKLASEGLCHFRVRDNLQNTTNIDSVTDSLRIIGVLSFHPPIRYALANNLSFRIVTSVLTSITSQPYSPSTARAVCSCIVECCTYLICWLETANGVSGIQQALEAGLLSALVKSDPWLSKFDAAHSTMHLPLLSNVLPKYLIYRSVVRRVTKSLRNISMLGDEQKMVQGTLYWSAWSQFKQTAAERSRIDKEMEIGSAGRMLCSNKKCAKVDVKGAFMRCSGCKQSFYCSPSCQVADWKDGTHRTSCKEAQQRSKIDGMSSFFSKSDNEFITKVVVQEYKSRIEEIRQIRGSMKQADSLPLIVNLDYCCVPVKMTIGSPTTCRPSGLDDDEELRASWDAIIEKIEKRSKDIGLVYAVIPEGEATTCLMHMVDIPKNPDARPSPTPEEVKAGLSRIVREVTGSNPHAYGPGASEEERMKARAYAAGSRVTEALILNGMNLARKGNI</sequence>
<keyword evidence="6" id="KW-0808">Transferase</keyword>
<evidence type="ECO:0000256" key="9">
    <source>
        <dbReference type="ARBA" id="ARBA00022771"/>
    </source>
</evidence>
<gene>
    <name evidence="17" type="ORF">PILCRDRAFT_456325</name>
</gene>
<evidence type="ECO:0000256" key="5">
    <source>
        <dbReference type="ARBA" id="ARBA00022640"/>
    </source>
</evidence>
<evidence type="ECO:0000259" key="16">
    <source>
        <dbReference type="PROSITE" id="PS50865"/>
    </source>
</evidence>
<keyword evidence="13" id="KW-1133">Transmembrane helix</keyword>
<dbReference type="Pfam" id="PF01753">
    <property type="entry name" value="zf-MYND"/>
    <property type="match status" value="1"/>
</dbReference>
<keyword evidence="9 15" id="KW-0863">Zinc-finger</keyword>
<evidence type="ECO:0000256" key="12">
    <source>
        <dbReference type="ARBA" id="ARBA00022946"/>
    </source>
</evidence>
<dbReference type="PROSITE" id="PS50865">
    <property type="entry name" value="ZF_MYND_2"/>
    <property type="match status" value="1"/>
</dbReference>
<dbReference type="Gene3D" id="6.10.140.2220">
    <property type="match status" value="1"/>
</dbReference>
<dbReference type="GO" id="GO:0016301">
    <property type="term" value="F:kinase activity"/>
    <property type="evidence" value="ECO:0007669"/>
    <property type="project" value="UniProtKB-KW"/>
</dbReference>
<dbReference type="GO" id="GO:0008270">
    <property type="term" value="F:zinc ion binding"/>
    <property type="evidence" value="ECO:0007669"/>
    <property type="project" value="UniProtKB-KW"/>
</dbReference>
<dbReference type="GO" id="GO:0016020">
    <property type="term" value="C:membrane"/>
    <property type="evidence" value="ECO:0007669"/>
    <property type="project" value="UniProtKB-SubCell"/>
</dbReference>
<dbReference type="OrthoDB" id="3040823at2759"/>
<dbReference type="EMBL" id="KN832993">
    <property type="protein sequence ID" value="KIM82784.1"/>
    <property type="molecule type" value="Genomic_DNA"/>
</dbReference>
<keyword evidence="14" id="KW-0472">Membrane</keyword>
<evidence type="ECO:0000313" key="18">
    <source>
        <dbReference type="Proteomes" id="UP000054166"/>
    </source>
</evidence>
<evidence type="ECO:0000256" key="10">
    <source>
        <dbReference type="ARBA" id="ARBA00022777"/>
    </source>
</evidence>
<dbReference type="SUPFAM" id="SSF144232">
    <property type="entry name" value="HIT/MYND zinc finger-like"/>
    <property type="match status" value="1"/>
</dbReference>
<proteinExistence type="inferred from homology"/>
<evidence type="ECO:0000256" key="3">
    <source>
        <dbReference type="ARBA" id="ARBA00010794"/>
    </source>
</evidence>
<keyword evidence="18" id="KW-1185">Reference proteome</keyword>
<evidence type="ECO:0000256" key="13">
    <source>
        <dbReference type="ARBA" id="ARBA00022989"/>
    </source>
</evidence>
<protein>
    <recommendedName>
        <fullName evidence="16">MYND-type domain-containing protein</fullName>
    </recommendedName>
</protein>
<organism evidence="17 18">
    <name type="scientific">Piloderma croceum (strain F 1598)</name>
    <dbReference type="NCBI Taxonomy" id="765440"/>
    <lineage>
        <taxon>Eukaryota</taxon>
        <taxon>Fungi</taxon>
        <taxon>Dikarya</taxon>
        <taxon>Basidiomycota</taxon>
        <taxon>Agaricomycotina</taxon>
        <taxon>Agaricomycetes</taxon>
        <taxon>Agaricomycetidae</taxon>
        <taxon>Atheliales</taxon>
        <taxon>Atheliaceae</taxon>
        <taxon>Piloderma</taxon>
    </lineage>
</organism>
<evidence type="ECO:0000256" key="4">
    <source>
        <dbReference type="ARBA" id="ARBA00022528"/>
    </source>
</evidence>
<dbReference type="HOGENOM" id="CLU_549944_0_0_1"/>
<dbReference type="AlphaFoldDB" id="A0A0C3FSW4"/>
<evidence type="ECO:0000256" key="15">
    <source>
        <dbReference type="PROSITE-ProRule" id="PRU00134"/>
    </source>
</evidence>
<keyword evidence="4" id="KW-0150">Chloroplast</keyword>
<keyword evidence="7" id="KW-0812">Transmembrane</keyword>
<keyword evidence="11" id="KW-0862">Zinc</keyword>
<keyword evidence="10" id="KW-0418">Kinase</keyword>
<evidence type="ECO:0000256" key="11">
    <source>
        <dbReference type="ARBA" id="ARBA00022833"/>
    </source>
</evidence>
<dbReference type="PANTHER" id="PTHR32523">
    <property type="entry name" value="PHYTOL KINASE 1, CHLOROPLASTIC"/>
    <property type="match status" value="1"/>
</dbReference>